<keyword evidence="6" id="KW-0418">Kinase</keyword>
<dbReference type="EMBL" id="BAAAZA010000051">
    <property type="protein sequence ID" value="GAA3902666.1"/>
    <property type="molecule type" value="Genomic_DNA"/>
</dbReference>
<evidence type="ECO:0000256" key="7">
    <source>
        <dbReference type="ARBA" id="ARBA00022840"/>
    </source>
</evidence>
<dbReference type="SMART" id="SM00065">
    <property type="entry name" value="GAF"/>
    <property type="match status" value="3"/>
</dbReference>
<dbReference type="Gene3D" id="3.30.450.40">
    <property type="match status" value="3"/>
</dbReference>
<dbReference type="PANTHER" id="PTHR24421:SF10">
    <property type="entry name" value="NITRATE_NITRITE SENSOR PROTEIN NARQ"/>
    <property type="match status" value="1"/>
</dbReference>
<dbReference type="Gene3D" id="3.30.565.10">
    <property type="entry name" value="Histidine kinase-like ATPase, C-terminal domain"/>
    <property type="match status" value="1"/>
</dbReference>
<proteinExistence type="predicted"/>
<keyword evidence="8" id="KW-0902">Two-component regulatory system</keyword>
<organism evidence="10 11">
    <name type="scientific">Streptomyces lannensis</name>
    <dbReference type="NCBI Taxonomy" id="766498"/>
    <lineage>
        <taxon>Bacteria</taxon>
        <taxon>Bacillati</taxon>
        <taxon>Actinomycetota</taxon>
        <taxon>Actinomycetes</taxon>
        <taxon>Kitasatosporales</taxon>
        <taxon>Streptomycetaceae</taxon>
        <taxon>Streptomyces</taxon>
    </lineage>
</organism>
<evidence type="ECO:0000256" key="5">
    <source>
        <dbReference type="ARBA" id="ARBA00022741"/>
    </source>
</evidence>
<dbReference type="EC" id="2.7.13.3" evidence="2"/>
<evidence type="ECO:0000256" key="3">
    <source>
        <dbReference type="ARBA" id="ARBA00022553"/>
    </source>
</evidence>
<dbReference type="InterPro" id="IPR003018">
    <property type="entry name" value="GAF"/>
</dbReference>
<dbReference type="SUPFAM" id="SSF55781">
    <property type="entry name" value="GAF domain-like"/>
    <property type="match status" value="3"/>
</dbReference>
<evidence type="ECO:0000256" key="2">
    <source>
        <dbReference type="ARBA" id="ARBA00012438"/>
    </source>
</evidence>
<dbReference type="SUPFAM" id="SSF55874">
    <property type="entry name" value="ATPase domain of HSP90 chaperone/DNA topoisomerase II/histidine kinase"/>
    <property type="match status" value="1"/>
</dbReference>
<dbReference type="PANTHER" id="PTHR24421">
    <property type="entry name" value="NITRATE/NITRITE SENSOR PROTEIN NARX-RELATED"/>
    <property type="match status" value="1"/>
</dbReference>
<dbReference type="Pfam" id="PF01590">
    <property type="entry name" value="GAF"/>
    <property type="match status" value="2"/>
</dbReference>
<dbReference type="RefSeq" id="WP_345554132.1">
    <property type="nucleotide sequence ID" value="NZ_BAAAZA010000051.1"/>
</dbReference>
<evidence type="ECO:0000256" key="4">
    <source>
        <dbReference type="ARBA" id="ARBA00022679"/>
    </source>
</evidence>
<comment type="catalytic activity">
    <reaction evidence="1">
        <text>ATP + protein L-histidine = ADP + protein N-phospho-L-histidine.</text>
        <dbReference type="EC" id="2.7.13.3"/>
    </reaction>
</comment>
<keyword evidence="4" id="KW-0808">Transferase</keyword>
<gene>
    <name evidence="10" type="ORF">GCM10022207_84680</name>
</gene>
<evidence type="ECO:0000313" key="10">
    <source>
        <dbReference type="EMBL" id="GAA3902666.1"/>
    </source>
</evidence>
<accession>A0ABP7LK47</accession>
<dbReference type="InterPro" id="IPR011712">
    <property type="entry name" value="Sig_transdc_His_kin_sub3_dim/P"/>
</dbReference>
<dbReference type="Pfam" id="PF02518">
    <property type="entry name" value="HATPase_c"/>
    <property type="match status" value="1"/>
</dbReference>
<dbReference type="InterPro" id="IPR050482">
    <property type="entry name" value="Sensor_HK_TwoCompSys"/>
</dbReference>
<dbReference type="Gene3D" id="1.20.5.1930">
    <property type="match status" value="1"/>
</dbReference>
<dbReference type="InterPro" id="IPR036890">
    <property type="entry name" value="HATPase_C_sf"/>
</dbReference>
<dbReference type="Pfam" id="PF13185">
    <property type="entry name" value="GAF_2"/>
    <property type="match status" value="1"/>
</dbReference>
<reference evidence="11" key="1">
    <citation type="journal article" date="2019" name="Int. J. Syst. Evol. Microbiol.">
        <title>The Global Catalogue of Microorganisms (GCM) 10K type strain sequencing project: providing services to taxonomists for standard genome sequencing and annotation.</title>
        <authorList>
            <consortium name="The Broad Institute Genomics Platform"/>
            <consortium name="The Broad Institute Genome Sequencing Center for Infectious Disease"/>
            <person name="Wu L."/>
            <person name="Ma J."/>
        </authorList>
    </citation>
    <scope>NUCLEOTIDE SEQUENCE [LARGE SCALE GENOMIC DNA]</scope>
    <source>
        <strain evidence="11">JCM 16578</strain>
    </source>
</reference>
<dbReference type="InterPro" id="IPR003594">
    <property type="entry name" value="HATPase_dom"/>
</dbReference>
<feature type="domain" description="GAF" evidence="9">
    <location>
        <begin position="189"/>
        <end position="338"/>
    </location>
</feature>
<evidence type="ECO:0000256" key="8">
    <source>
        <dbReference type="ARBA" id="ARBA00023012"/>
    </source>
</evidence>
<keyword evidence="5" id="KW-0547">Nucleotide-binding</keyword>
<feature type="domain" description="GAF" evidence="9">
    <location>
        <begin position="359"/>
        <end position="507"/>
    </location>
</feature>
<dbReference type="Pfam" id="PF07730">
    <property type="entry name" value="HisKA_3"/>
    <property type="match status" value="1"/>
</dbReference>
<comment type="caution">
    <text evidence="10">The sequence shown here is derived from an EMBL/GenBank/DDBJ whole genome shotgun (WGS) entry which is preliminary data.</text>
</comment>
<evidence type="ECO:0000313" key="11">
    <source>
        <dbReference type="Proteomes" id="UP001501563"/>
    </source>
</evidence>
<keyword evidence="3" id="KW-0597">Phosphoprotein</keyword>
<dbReference type="Proteomes" id="UP001501563">
    <property type="component" value="Unassembled WGS sequence"/>
</dbReference>
<keyword evidence="11" id="KW-1185">Reference proteome</keyword>
<keyword evidence="7" id="KW-0067">ATP-binding</keyword>
<evidence type="ECO:0000256" key="1">
    <source>
        <dbReference type="ARBA" id="ARBA00000085"/>
    </source>
</evidence>
<feature type="domain" description="GAF" evidence="9">
    <location>
        <begin position="21"/>
        <end position="168"/>
    </location>
</feature>
<evidence type="ECO:0000259" key="9">
    <source>
        <dbReference type="SMART" id="SM00065"/>
    </source>
</evidence>
<evidence type="ECO:0000256" key="6">
    <source>
        <dbReference type="ARBA" id="ARBA00022777"/>
    </source>
</evidence>
<sequence length="708" mass="75773">MRSKEQAALRRVATVVAQGASLAEIFETTAKEVAQLFVVTFAGLLRFEPDETVTLVGGWGRFSEVVRVGTRLPLGGVNVASEIAQTAQFARYGRKVRATGPLGERARRLNVREVVGSPIVVAGQLWGAITVGTGDISLFPLDVEQRLAQFTELVATAIATAQARADLARLADEQAALRRVATLVAENGPPAELFAKVAEEVASLLGRHVDSAILRYEPDDTATVLATWGDTPPDGIRVNARLPVDGNGVTARVFRERCPVRIDDYSTASGVLAEYAKRHGFRSAIGCPVLVQGRLWGTMFLAHHESEPFPADTEQRVTQFTELVATAIANTQTQTELQRLLDEQASLRRLATLVAQGAGPTEVFDAVVVELRDLFKPAEVGLIRAEGENEVTILAHRGQPAGLIRPGMRVTLDGDSATARVLRTRRSARVDLRTTGEGTIADLARRSNHGIAVAAPVVVDGRLWGALTGSWRMDVEPPHAYVEQRLAEFAELVVTTIANAENHNELMASRARVLSAGDDARRRVVRDLHDGAQQRLVHTIIALKLAQRALGKDTARARSLLAEALDHAEQGNADLRELAHGILPSILARGGLRAGVDSIVSRLDFPVDVDVTSTRLPPEIEASGYFIVAEALTNVVKHARATRATVRAGVNDAVLRIEIHDDGIGGADPEGHGLTGISDRVAALGGSLRIDSPGGAGTVLLAKLPLPV</sequence>
<dbReference type="InterPro" id="IPR029016">
    <property type="entry name" value="GAF-like_dom_sf"/>
</dbReference>
<dbReference type="CDD" id="cd16917">
    <property type="entry name" value="HATPase_UhpB-NarQ-NarX-like"/>
    <property type="match status" value="1"/>
</dbReference>
<name>A0ABP7LK47_9ACTN</name>
<protein>
    <recommendedName>
        <fullName evidence="2">histidine kinase</fullName>
        <ecNumber evidence="2">2.7.13.3</ecNumber>
    </recommendedName>
</protein>